<dbReference type="GO" id="GO:0005829">
    <property type="term" value="C:cytosol"/>
    <property type="evidence" value="ECO:0007669"/>
    <property type="project" value="TreeGrafter"/>
</dbReference>
<dbReference type="PANTHER" id="PTHR34986:SF4">
    <property type="entry name" value="EVOLVED BETA-GALACTOSIDASE SUBUNIT BETA-RELATED"/>
    <property type="match status" value="1"/>
</dbReference>
<organism evidence="1 2">
    <name type="scientific">Aeromonas rivipollensis</name>
    <dbReference type="NCBI Taxonomy" id="948519"/>
    <lineage>
        <taxon>Bacteria</taxon>
        <taxon>Pseudomonadati</taxon>
        <taxon>Pseudomonadota</taxon>
        <taxon>Gammaproteobacteria</taxon>
        <taxon>Aeromonadales</taxon>
        <taxon>Aeromonadaceae</taxon>
        <taxon>Aeromonas</taxon>
    </lineage>
</organism>
<proteinExistence type="predicted"/>
<dbReference type="Proteomes" id="UP000480681">
    <property type="component" value="Unassembled WGS sequence"/>
</dbReference>
<dbReference type="EMBL" id="JAAIKZ010000022">
    <property type="protein sequence ID" value="NEX75855.1"/>
    <property type="molecule type" value="Genomic_DNA"/>
</dbReference>
<dbReference type="AlphaFoldDB" id="A0AAW9YC79"/>
<gene>
    <name evidence="1" type="ORF">G4911_14115</name>
</gene>
<dbReference type="GO" id="GO:0044010">
    <property type="term" value="P:single-species biofilm formation"/>
    <property type="evidence" value="ECO:0007669"/>
    <property type="project" value="TreeGrafter"/>
</dbReference>
<name>A0AAW9YC79_9GAMM</name>
<dbReference type="Gene3D" id="2.60.120.370">
    <property type="entry name" value="YhcH/YjgK/YiaL"/>
    <property type="match status" value="1"/>
</dbReference>
<dbReference type="NCBIfam" id="TIGR00022">
    <property type="entry name" value="YhcH/YjgK/YiaL family protein"/>
    <property type="match status" value="1"/>
</dbReference>
<reference evidence="1 2" key="1">
    <citation type="submission" date="2020-02" db="EMBL/GenBank/DDBJ databases">
        <title>Genome sequencing of Aeromonas rivipollensis.</title>
        <authorList>
            <person name="Fono-Tamo Ubani E.K."/>
            <person name="Lekota K.E."/>
        </authorList>
    </citation>
    <scope>NUCLEOTIDE SEQUENCE [LARGE SCALE GENOMIC DNA]</scope>
    <source>
        <strain evidence="1 2">G87</strain>
    </source>
</reference>
<dbReference type="PANTHER" id="PTHR34986">
    <property type="entry name" value="EVOLVED BETA-GALACTOSIDASE SUBUNIT BETA"/>
    <property type="match status" value="1"/>
</dbReference>
<dbReference type="InterPro" id="IPR037012">
    <property type="entry name" value="NanQ/TabA/YiaL_sf"/>
</dbReference>
<accession>A0AAW9YC79</accession>
<dbReference type="SUPFAM" id="SSF51197">
    <property type="entry name" value="Clavaminate synthase-like"/>
    <property type="match status" value="1"/>
</dbReference>
<dbReference type="Pfam" id="PF04074">
    <property type="entry name" value="DUF386"/>
    <property type="match status" value="1"/>
</dbReference>
<protein>
    <submittedName>
        <fullName evidence="1">YhcH/YjgK/YiaL family protein</fullName>
    </submittedName>
</protein>
<dbReference type="InterPro" id="IPR004375">
    <property type="entry name" value="NanQ/TabA/YiaL"/>
</dbReference>
<comment type="caution">
    <text evidence="1">The sequence shown here is derived from an EMBL/GenBank/DDBJ whole genome shotgun (WGS) entry which is preliminary data.</text>
</comment>
<dbReference type="RefSeq" id="WP_163148818.1">
    <property type="nucleotide sequence ID" value="NZ_JAAIKZ010000022.1"/>
</dbReference>
<evidence type="ECO:0000313" key="1">
    <source>
        <dbReference type="EMBL" id="NEX75855.1"/>
    </source>
</evidence>
<sequence length="153" mass="17566">MIISDINRLDNLPHLRTVLQDVISIDLINLSSGEHLLEGQDLFLNRVSTTSRKVTGSKSEIHRDYIDIHLLLSGKETLGYCVKPATEAFMSNSAFNNDCELVEELVDEQFLTLNEKQFVIFYPGVWHRPMLTIDKISPIEKVVIKIHKNYIKK</sequence>
<evidence type="ECO:0000313" key="2">
    <source>
        <dbReference type="Proteomes" id="UP000480681"/>
    </source>
</evidence>